<dbReference type="GO" id="GO:0010468">
    <property type="term" value="P:regulation of gene expression"/>
    <property type="evidence" value="ECO:0007669"/>
    <property type="project" value="InterPro"/>
</dbReference>
<feature type="transmembrane region" description="Helical" evidence="1">
    <location>
        <begin position="295"/>
        <end position="317"/>
    </location>
</feature>
<dbReference type="PIRSF" id="PIRSF038991">
    <property type="entry name" value="Protein_AbrB"/>
    <property type="match status" value="1"/>
</dbReference>
<protein>
    <submittedName>
        <fullName evidence="2">AbrB family transcriptional regulator</fullName>
    </submittedName>
</protein>
<dbReference type="InterPro" id="IPR007820">
    <property type="entry name" value="AbrB_fam"/>
</dbReference>
<sequence>MHGYYGPGPPGSASFLDTRVIPPSRSRQASAWLRPILTLLLAYGAARLCVWWQTPIPWMIGPLVVTSLVSVLGAPTASWTPFRNAGQWVIGAALGLYFTPEVGALVAGLWWAIALGIVWALALGLGFGVWLRRVHAQHLPGLSAAQLFGTTYFAGAIGGASEMTLIAERHGARTDLVAAAHSLRVLLVTLSVPFAMQAWGVSGLDLATPGAREVHVPGLGWLALLSLAGALGMRKFGRANPWFMGALLATMALTLSGVVLSALPGWLTAAAQLVIGVSLGVRFTPAFVHTAPRWLASVALASGVMMVMCAAFAWLLARFTGLHPATLVLGTSPGGIAEMAITAKVLQLGVPVVTAFQVCRLVAVLVLAEPVFRWWSVQRRVR</sequence>
<dbReference type="Pfam" id="PF05145">
    <property type="entry name" value="AbrB"/>
    <property type="match status" value="1"/>
</dbReference>
<comment type="caution">
    <text evidence="2">The sequence shown here is derived from an EMBL/GenBank/DDBJ whole genome shotgun (WGS) entry which is preliminary data.</text>
</comment>
<dbReference type="EMBL" id="VYGV01000016">
    <property type="protein sequence ID" value="NWF47354.1"/>
    <property type="molecule type" value="Genomic_DNA"/>
</dbReference>
<dbReference type="AlphaFoldDB" id="A0A7Y8KYT6"/>
<keyword evidence="1" id="KW-0812">Transmembrane</keyword>
<dbReference type="PANTHER" id="PTHR38457">
    <property type="entry name" value="REGULATOR ABRB-RELATED"/>
    <property type="match status" value="1"/>
</dbReference>
<evidence type="ECO:0000313" key="3">
    <source>
        <dbReference type="Proteomes" id="UP000545507"/>
    </source>
</evidence>
<feature type="transmembrane region" description="Helical" evidence="1">
    <location>
        <begin position="269"/>
        <end position="288"/>
    </location>
</feature>
<keyword evidence="3" id="KW-1185">Reference proteome</keyword>
<reference evidence="2 3" key="1">
    <citation type="submission" date="2019-09" db="EMBL/GenBank/DDBJ databases">
        <title>Hydrogenophaga aromatica sp. nov., isolated from a para-xylene-degrading enrichment culture.</title>
        <authorList>
            <person name="Tancsics A."/>
            <person name="Banerjee S."/>
        </authorList>
    </citation>
    <scope>NUCLEOTIDE SEQUENCE [LARGE SCALE GENOMIC DNA]</scope>
    <source>
        <strain evidence="2 3">D2P1</strain>
    </source>
</reference>
<keyword evidence="1" id="KW-1133">Transmembrane helix</keyword>
<dbReference type="Proteomes" id="UP000545507">
    <property type="component" value="Unassembled WGS sequence"/>
</dbReference>
<keyword evidence="1" id="KW-0472">Membrane</keyword>
<name>A0A7Y8KYT6_9BURK</name>
<dbReference type="NCBIfam" id="TIGR03082">
    <property type="entry name" value="Gneg_AbrB_dup"/>
    <property type="match status" value="1"/>
</dbReference>
<feature type="transmembrane region" description="Helical" evidence="1">
    <location>
        <begin position="183"/>
        <end position="202"/>
    </location>
</feature>
<dbReference type="PANTHER" id="PTHR38457:SF1">
    <property type="entry name" value="REGULATOR ABRB-RELATED"/>
    <property type="match status" value="1"/>
</dbReference>
<dbReference type="GO" id="GO:0016020">
    <property type="term" value="C:membrane"/>
    <property type="evidence" value="ECO:0007669"/>
    <property type="project" value="InterPro"/>
</dbReference>
<proteinExistence type="predicted"/>
<evidence type="ECO:0000313" key="2">
    <source>
        <dbReference type="EMBL" id="NWF47354.1"/>
    </source>
</evidence>
<evidence type="ECO:0000256" key="1">
    <source>
        <dbReference type="SAM" id="Phobius"/>
    </source>
</evidence>
<feature type="transmembrane region" description="Helical" evidence="1">
    <location>
        <begin position="348"/>
        <end position="372"/>
    </location>
</feature>
<dbReference type="InterPro" id="IPR017516">
    <property type="entry name" value="AbrB_dup"/>
</dbReference>
<feature type="transmembrane region" description="Helical" evidence="1">
    <location>
        <begin position="31"/>
        <end position="53"/>
    </location>
</feature>
<feature type="transmembrane region" description="Helical" evidence="1">
    <location>
        <begin position="243"/>
        <end position="263"/>
    </location>
</feature>
<organism evidence="2 3">
    <name type="scientific">Hydrogenophaga aromaticivorans</name>
    <dbReference type="NCBI Taxonomy" id="2610898"/>
    <lineage>
        <taxon>Bacteria</taxon>
        <taxon>Pseudomonadati</taxon>
        <taxon>Pseudomonadota</taxon>
        <taxon>Betaproteobacteria</taxon>
        <taxon>Burkholderiales</taxon>
        <taxon>Comamonadaceae</taxon>
        <taxon>Hydrogenophaga</taxon>
    </lineage>
</organism>
<feature type="transmembrane region" description="Helical" evidence="1">
    <location>
        <begin position="59"/>
        <end position="78"/>
    </location>
</feature>
<accession>A0A7Y8KYT6</accession>
<feature type="transmembrane region" description="Helical" evidence="1">
    <location>
        <begin position="214"/>
        <end position="231"/>
    </location>
</feature>
<feature type="transmembrane region" description="Helical" evidence="1">
    <location>
        <begin position="85"/>
        <end position="103"/>
    </location>
</feature>
<gene>
    <name evidence="2" type="ORF">F3K02_19155</name>
</gene>
<feature type="transmembrane region" description="Helical" evidence="1">
    <location>
        <begin position="109"/>
        <end position="131"/>
    </location>
</feature>